<reference evidence="2" key="1">
    <citation type="submission" date="2020-06" db="EMBL/GenBank/DDBJ databases">
        <title>WGS assembly of Ceratodon purpureus strain R40.</title>
        <authorList>
            <person name="Carey S.B."/>
            <person name="Jenkins J."/>
            <person name="Shu S."/>
            <person name="Lovell J.T."/>
            <person name="Sreedasyam A."/>
            <person name="Maumus F."/>
            <person name="Tiley G.P."/>
            <person name="Fernandez-Pozo N."/>
            <person name="Barry K."/>
            <person name="Chen C."/>
            <person name="Wang M."/>
            <person name="Lipzen A."/>
            <person name="Daum C."/>
            <person name="Saski C.A."/>
            <person name="Payton A.C."/>
            <person name="Mcbreen J.C."/>
            <person name="Conrad R.E."/>
            <person name="Kollar L.M."/>
            <person name="Olsson S."/>
            <person name="Huttunen S."/>
            <person name="Landis J.B."/>
            <person name="Wickett N.J."/>
            <person name="Johnson M.G."/>
            <person name="Rensing S.A."/>
            <person name="Grimwood J."/>
            <person name="Schmutz J."/>
            <person name="Mcdaniel S.F."/>
        </authorList>
    </citation>
    <scope>NUCLEOTIDE SEQUENCE</scope>
    <source>
        <strain evidence="2">R40</strain>
    </source>
</reference>
<dbReference type="Gene3D" id="3.40.50.11350">
    <property type="match status" value="1"/>
</dbReference>
<evidence type="ECO:0000256" key="1">
    <source>
        <dbReference type="SAM" id="Phobius"/>
    </source>
</evidence>
<dbReference type="PANTHER" id="PTHR13132:SF29">
    <property type="entry name" value="ALPHA-(1,6)-FUCOSYLTRANSFERASE"/>
    <property type="match status" value="1"/>
</dbReference>
<dbReference type="Proteomes" id="UP000822688">
    <property type="component" value="Chromosome 8"/>
</dbReference>
<organism evidence="2 3">
    <name type="scientific">Ceratodon purpureus</name>
    <name type="common">Fire moss</name>
    <name type="synonym">Dicranum purpureum</name>
    <dbReference type="NCBI Taxonomy" id="3225"/>
    <lineage>
        <taxon>Eukaryota</taxon>
        <taxon>Viridiplantae</taxon>
        <taxon>Streptophyta</taxon>
        <taxon>Embryophyta</taxon>
        <taxon>Bryophyta</taxon>
        <taxon>Bryophytina</taxon>
        <taxon>Bryopsida</taxon>
        <taxon>Dicranidae</taxon>
        <taxon>Pseudoditrichales</taxon>
        <taxon>Ditrichaceae</taxon>
        <taxon>Ceratodon</taxon>
    </lineage>
</organism>
<evidence type="ECO:0000313" key="2">
    <source>
        <dbReference type="EMBL" id="KAG0563996.1"/>
    </source>
</evidence>
<evidence type="ECO:0000313" key="3">
    <source>
        <dbReference type="Proteomes" id="UP000822688"/>
    </source>
</evidence>
<keyword evidence="3" id="KW-1185">Reference proteome</keyword>
<feature type="transmembrane region" description="Helical" evidence="1">
    <location>
        <begin position="12"/>
        <end position="32"/>
    </location>
</feature>
<accession>A0A8T0GWE2</accession>
<dbReference type="PANTHER" id="PTHR13132">
    <property type="entry name" value="ALPHA- 1,6 -FUCOSYLTRANSFERASE"/>
    <property type="match status" value="1"/>
</dbReference>
<keyword evidence="1" id="KW-0472">Membrane</keyword>
<dbReference type="EMBL" id="CM026429">
    <property type="protein sequence ID" value="KAG0563996.1"/>
    <property type="molecule type" value="Genomic_DNA"/>
</dbReference>
<protein>
    <submittedName>
        <fullName evidence="2">Uncharacterized protein</fullName>
    </submittedName>
</protein>
<keyword evidence="1" id="KW-0812">Transmembrane</keyword>
<dbReference type="GO" id="GO:0006487">
    <property type="term" value="P:protein N-linked glycosylation"/>
    <property type="evidence" value="ECO:0007669"/>
    <property type="project" value="TreeGrafter"/>
</dbReference>
<name>A0A8T0GWE2_CERPU</name>
<gene>
    <name evidence="2" type="ORF">KC19_8G074500</name>
</gene>
<proteinExistence type="predicted"/>
<dbReference type="AlphaFoldDB" id="A0A8T0GWE2"/>
<keyword evidence="1" id="KW-1133">Transmembrane helix</keyword>
<comment type="caution">
    <text evidence="2">The sequence shown here is derived from an EMBL/GenBank/DDBJ whole genome shotgun (WGS) entry which is preliminary data.</text>
</comment>
<sequence length="465" mass="52847">MESSTSKKTNPTIAIASFMIVGFLVIVAVQIFCSVPEQQLAAIFTNNTDGKICNPALNSITGENLTEAENLTAAKSSAATAELWFPTRHWTRQSKLSPVVNAERPGANQMMYGTLEVQHAIWNHQHPSSCEDKKFLLYEAIGNGHGIGSVIHVTSAALLAALNMDRILVLSPQPHNNWVNGRFCEGMDTIDECYFEPLSSCTIFDVLGDMEYSDENLNKFMEFNQEVYVNSSERVLRTGIKRINRVQTVPILNRDTPHMFYDLLKRGGIPVDFYYWWRAQSTAYIVRPTLRTLRELDRRRGVIFQGQAIEPGTISVHVRHGDKWKEGKLENDTTFFRTAEALLNLNVPGTSGLQRKIYLSTEDPETVRFFSSQRDWTVVYTNVSRDAYKDPTVSPMNFAERIGWDEEFLNSLLSLQLAVECDGFVGAISSNWNRLIDELRSTVRRKYDRVFIDVVQGLNVTDYEW</sequence>
<dbReference type="GO" id="GO:0046921">
    <property type="term" value="F:alpha-(1-&gt;6)-fucosyltransferase activity"/>
    <property type="evidence" value="ECO:0007669"/>
    <property type="project" value="TreeGrafter"/>
</dbReference>